<dbReference type="SUPFAM" id="SSF103473">
    <property type="entry name" value="MFS general substrate transporter"/>
    <property type="match status" value="1"/>
</dbReference>
<proteinExistence type="predicted"/>
<dbReference type="GO" id="GO:0005366">
    <property type="term" value="F:myo-inositol:proton symporter activity"/>
    <property type="evidence" value="ECO:0007669"/>
    <property type="project" value="TreeGrafter"/>
</dbReference>
<dbReference type="PANTHER" id="PTHR48020:SF12">
    <property type="entry name" value="PROTON MYO-INOSITOL COTRANSPORTER"/>
    <property type="match status" value="1"/>
</dbReference>
<comment type="caution">
    <text evidence="8">The sequence shown here is derived from an EMBL/GenBank/DDBJ whole genome shotgun (WGS) entry which is preliminary data.</text>
</comment>
<dbReference type="OrthoDB" id="6339427at2759"/>
<dbReference type="GO" id="GO:0016324">
    <property type="term" value="C:apical plasma membrane"/>
    <property type="evidence" value="ECO:0007669"/>
    <property type="project" value="TreeGrafter"/>
</dbReference>
<gene>
    <name evidence="8" type="ORF">FBUS_05267</name>
</gene>
<dbReference type="Proteomes" id="UP000728185">
    <property type="component" value="Unassembled WGS sequence"/>
</dbReference>
<dbReference type="InterPro" id="IPR005828">
    <property type="entry name" value="MFS_sugar_transport-like"/>
</dbReference>
<dbReference type="EMBL" id="LUCM01009269">
    <property type="protein sequence ID" value="KAA0187246.1"/>
    <property type="molecule type" value="Genomic_DNA"/>
</dbReference>
<dbReference type="Gene3D" id="1.20.1250.20">
    <property type="entry name" value="MFS general substrate transporter like domains"/>
    <property type="match status" value="1"/>
</dbReference>
<evidence type="ECO:0000256" key="2">
    <source>
        <dbReference type="ARBA" id="ARBA00022448"/>
    </source>
</evidence>
<keyword evidence="3 6" id="KW-0812">Transmembrane</keyword>
<feature type="domain" description="Major facilitator superfamily (MFS) profile" evidence="7">
    <location>
        <begin position="1"/>
        <end position="75"/>
    </location>
</feature>
<feature type="transmembrane region" description="Helical" evidence="6">
    <location>
        <begin position="53"/>
        <end position="71"/>
    </location>
</feature>
<feature type="transmembrane region" description="Helical" evidence="6">
    <location>
        <begin position="20"/>
        <end position="41"/>
    </location>
</feature>
<dbReference type="InterPro" id="IPR050814">
    <property type="entry name" value="Myo-inositol_Transporter"/>
</dbReference>
<dbReference type="AlphaFoldDB" id="A0A8E0RPV8"/>
<sequence>MAPLPWTIISEMFPTWARSTGMAGGATSNWLANIFVSLTFLTLTEHLTRQGTYFLYAGITVLALAFVYNCVPETGTGALEDLLIDDAQQPVVVTG</sequence>
<reference evidence="8" key="1">
    <citation type="submission" date="2019-05" db="EMBL/GenBank/DDBJ databases">
        <title>Annotation for the trematode Fasciolopsis buski.</title>
        <authorList>
            <person name="Choi Y.-J."/>
        </authorList>
    </citation>
    <scope>NUCLEOTIDE SEQUENCE</scope>
    <source>
        <strain evidence="8">HT</strain>
        <tissue evidence="8">Whole worm</tissue>
    </source>
</reference>
<evidence type="ECO:0000313" key="9">
    <source>
        <dbReference type="Proteomes" id="UP000728185"/>
    </source>
</evidence>
<keyword evidence="9" id="KW-1185">Reference proteome</keyword>
<organism evidence="8 9">
    <name type="scientific">Fasciolopsis buskii</name>
    <dbReference type="NCBI Taxonomy" id="27845"/>
    <lineage>
        <taxon>Eukaryota</taxon>
        <taxon>Metazoa</taxon>
        <taxon>Spiralia</taxon>
        <taxon>Lophotrochozoa</taxon>
        <taxon>Platyhelminthes</taxon>
        <taxon>Trematoda</taxon>
        <taxon>Digenea</taxon>
        <taxon>Plagiorchiida</taxon>
        <taxon>Echinostomata</taxon>
        <taxon>Echinostomatoidea</taxon>
        <taxon>Fasciolidae</taxon>
        <taxon>Fasciolopsis</taxon>
    </lineage>
</organism>
<evidence type="ECO:0000256" key="1">
    <source>
        <dbReference type="ARBA" id="ARBA00004141"/>
    </source>
</evidence>
<keyword evidence="4 6" id="KW-1133">Transmembrane helix</keyword>
<evidence type="ECO:0000256" key="6">
    <source>
        <dbReference type="SAM" id="Phobius"/>
    </source>
</evidence>
<keyword evidence="2" id="KW-0813">Transport</keyword>
<evidence type="ECO:0000256" key="3">
    <source>
        <dbReference type="ARBA" id="ARBA00022692"/>
    </source>
</evidence>
<dbReference type="InterPro" id="IPR036259">
    <property type="entry name" value="MFS_trans_sf"/>
</dbReference>
<dbReference type="PROSITE" id="PS50850">
    <property type="entry name" value="MFS"/>
    <property type="match status" value="1"/>
</dbReference>
<name>A0A8E0RPV8_9TREM</name>
<protein>
    <submittedName>
        <fullName evidence="8">Proton myo-inositol cotransporter</fullName>
    </submittedName>
</protein>
<evidence type="ECO:0000313" key="8">
    <source>
        <dbReference type="EMBL" id="KAA0187246.1"/>
    </source>
</evidence>
<evidence type="ECO:0000256" key="4">
    <source>
        <dbReference type="ARBA" id="ARBA00022989"/>
    </source>
</evidence>
<dbReference type="PANTHER" id="PTHR48020">
    <property type="entry name" value="PROTON MYO-INOSITOL COTRANSPORTER"/>
    <property type="match status" value="1"/>
</dbReference>
<keyword evidence="5 6" id="KW-0472">Membrane</keyword>
<dbReference type="Pfam" id="PF00083">
    <property type="entry name" value="Sugar_tr"/>
    <property type="match status" value="1"/>
</dbReference>
<evidence type="ECO:0000256" key="5">
    <source>
        <dbReference type="ARBA" id="ARBA00023136"/>
    </source>
</evidence>
<evidence type="ECO:0000259" key="7">
    <source>
        <dbReference type="PROSITE" id="PS50850"/>
    </source>
</evidence>
<accession>A0A8E0RPV8</accession>
<dbReference type="InterPro" id="IPR020846">
    <property type="entry name" value="MFS_dom"/>
</dbReference>
<comment type="subcellular location">
    <subcellularLocation>
        <location evidence="1">Membrane</location>
        <topology evidence="1">Multi-pass membrane protein</topology>
    </subcellularLocation>
</comment>